<reference evidence="1" key="1">
    <citation type="submission" date="2022-07" db="EMBL/GenBank/DDBJ databases">
        <title>Chromosome-level genome of Muraenolepis orangiensis.</title>
        <authorList>
            <person name="Kim J."/>
        </authorList>
    </citation>
    <scope>NUCLEOTIDE SEQUENCE</scope>
    <source>
        <strain evidence="1">KU_S4_2022</strain>
        <tissue evidence="1">Muscle</tissue>
    </source>
</reference>
<sequence length="82" mass="9530">MYQPYWDAEASRWTMGRADVHISTRPDPLLRPPYPCGRRQPPPLWCPPGNMWQDFQGGVNESEIERKEGNIHLHQDGGTVWD</sequence>
<name>A0A9Q0EVP5_9TELE</name>
<dbReference type="AlphaFoldDB" id="A0A9Q0EVP5"/>
<keyword evidence="2" id="KW-1185">Reference proteome</keyword>
<evidence type="ECO:0000313" key="1">
    <source>
        <dbReference type="EMBL" id="KAJ3612605.1"/>
    </source>
</evidence>
<evidence type="ECO:0000313" key="2">
    <source>
        <dbReference type="Proteomes" id="UP001148018"/>
    </source>
</evidence>
<organism evidence="1 2">
    <name type="scientific">Muraenolepis orangiensis</name>
    <name type="common">Patagonian moray cod</name>
    <dbReference type="NCBI Taxonomy" id="630683"/>
    <lineage>
        <taxon>Eukaryota</taxon>
        <taxon>Metazoa</taxon>
        <taxon>Chordata</taxon>
        <taxon>Craniata</taxon>
        <taxon>Vertebrata</taxon>
        <taxon>Euteleostomi</taxon>
        <taxon>Actinopterygii</taxon>
        <taxon>Neopterygii</taxon>
        <taxon>Teleostei</taxon>
        <taxon>Neoteleostei</taxon>
        <taxon>Acanthomorphata</taxon>
        <taxon>Zeiogadaria</taxon>
        <taxon>Gadariae</taxon>
        <taxon>Gadiformes</taxon>
        <taxon>Muraenolepidoidei</taxon>
        <taxon>Muraenolepididae</taxon>
        <taxon>Muraenolepis</taxon>
    </lineage>
</organism>
<protein>
    <submittedName>
        <fullName evidence="1">Uncharacterized protein</fullName>
    </submittedName>
</protein>
<proteinExistence type="predicted"/>
<comment type="caution">
    <text evidence="1">The sequence shown here is derived from an EMBL/GenBank/DDBJ whole genome shotgun (WGS) entry which is preliminary data.</text>
</comment>
<gene>
    <name evidence="1" type="ORF">NHX12_020873</name>
</gene>
<dbReference type="EMBL" id="JANIIK010000036">
    <property type="protein sequence ID" value="KAJ3612605.1"/>
    <property type="molecule type" value="Genomic_DNA"/>
</dbReference>
<accession>A0A9Q0EVP5</accession>
<dbReference type="Proteomes" id="UP001148018">
    <property type="component" value="Unassembled WGS sequence"/>
</dbReference>